<reference evidence="1 2" key="1">
    <citation type="journal article" date="2004" name="Int. J. Syst. Evol. Microbiol.">
        <title>Kaistella koreensis gen. nov., sp. nov., a novel member of the Chryseobacterium-Bergeyella-Riemerella branch.</title>
        <authorList>
            <person name="Kim M.K."/>
            <person name="Im W.T."/>
            <person name="Shin Y.K."/>
            <person name="Lim J.H."/>
            <person name="Kim S.H."/>
            <person name="Lee B.C."/>
            <person name="Park M.Y."/>
            <person name="Lee K.Y."/>
            <person name="Lee S.T."/>
        </authorList>
    </citation>
    <scope>NUCLEOTIDE SEQUENCE [LARGE SCALE GENOMIC DNA]</scope>
    <source>
        <strain evidence="1 2">CCUG 49689</strain>
    </source>
</reference>
<proteinExistence type="predicted"/>
<comment type="caution">
    <text evidence="1">The sequence shown here is derived from an EMBL/GenBank/DDBJ whole genome shotgun (WGS) entry which is preliminary data.</text>
</comment>
<name>A0A0J7LTA8_9FLAO</name>
<evidence type="ECO:0000313" key="1">
    <source>
        <dbReference type="EMBL" id="KMQ72185.1"/>
    </source>
</evidence>
<keyword evidence="2" id="KW-1185">Reference proteome</keyword>
<sequence length="122" mass="14151">MKDKRNIKFAGLFLLMLYLFGNSPALMFHHHDEIIAFEKATKCEKTVYYSDGSNSFCEHKAHLSKVLKKCFLCDNHCVSVHLFTAIQFVCINVEHRSEYTLYKANFYEATLPETQNRGPPII</sequence>
<dbReference type="STRING" id="1304281.ACM44_04035"/>
<dbReference type="RefSeq" id="WP_221247152.1">
    <property type="nucleotide sequence ID" value="NZ_LFNG01000004.1"/>
</dbReference>
<accession>A0A0J7LTA8</accession>
<evidence type="ECO:0000313" key="2">
    <source>
        <dbReference type="Proteomes" id="UP000035900"/>
    </source>
</evidence>
<dbReference type="AlphaFoldDB" id="A0A0J7LTA8"/>
<organism evidence="1 2">
    <name type="scientific">Chryseobacterium koreense CCUG 49689</name>
    <dbReference type="NCBI Taxonomy" id="1304281"/>
    <lineage>
        <taxon>Bacteria</taxon>
        <taxon>Pseudomonadati</taxon>
        <taxon>Bacteroidota</taxon>
        <taxon>Flavobacteriia</taxon>
        <taxon>Flavobacteriales</taxon>
        <taxon>Weeksellaceae</taxon>
        <taxon>Chryseobacterium group</taxon>
        <taxon>Chryseobacterium</taxon>
    </lineage>
</organism>
<dbReference type="Proteomes" id="UP000035900">
    <property type="component" value="Unassembled WGS sequence"/>
</dbReference>
<gene>
    <name evidence="1" type="ORF">ACM44_04035</name>
</gene>
<protein>
    <submittedName>
        <fullName evidence="1">Uncharacterized protein</fullName>
    </submittedName>
</protein>
<dbReference type="PATRIC" id="fig|1304281.5.peg.868"/>
<dbReference type="EMBL" id="LFNG01000004">
    <property type="protein sequence ID" value="KMQ72185.1"/>
    <property type="molecule type" value="Genomic_DNA"/>
</dbReference>